<keyword evidence="3" id="KW-1185">Reference proteome</keyword>
<feature type="compositionally biased region" description="Pro residues" evidence="1">
    <location>
        <begin position="329"/>
        <end position="341"/>
    </location>
</feature>
<sequence>MTMDYQKLECDDPPAVLSRKSSFRASLRRMSSVLGGRESADRKQVNVTPRAPAKLPVVSFYSAREQPEMRLRRKSSVRVQEGPPSKKLKEDLAALSPSSRLRVGRLVKTLGPEAYEAVKREVQSRTACKDASAKCASSTKCASAPCIKCDFTQNDQCTKCRSNHEFRPVRCTKCGSNPLRCTKCEFNRASKPQPHTFGRNFRKCPDTVLPDQKYPEFPVKRRRSLGDLMEIEEVENQPPETTIPRDYKLRNYDSTRPLASYPDSSDSSRLRFRPLLPLRNLSPPTHPTPTPLTPPAPPKPLASYSSYPDSSDSSRPSETSRLLLILPRLLPPLRNPSPPTHPTLTLLTPPAPLLPLRNLSPPTHPTPTPLTPPAPPKPLASYSSYPDSSDSSRPSETPRLLLILP</sequence>
<feature type="region of interest" description="Disordered" evidence="1">
    <location>
        <begin position="277"/>
        <end position="405"/>
    </location>
</feature>
<reference evidence="2" key="1">
    <citation type="journal article" date="2021" name="Mol. Ecol. Resour.">
        <title>Apolygus lucorum genome provides insights into omnivorousness and mesophyll feeding.</title>
        <authorList>
            <person name="Liu Y."/>
            <person name="Liu H."/>
            <person name="Wang H."/>
            <person name="Huang T."/>
            <person name="Liu B."/>
            <person name="Yang B."/>
            <person name="Yin L."/>
            <person name="Li B."/>
            <person name="Zhang Y."/>
            <person name="Zhang S."/>
            <person name="Jiang F."/>
            <person name="Zhang X."/>
            <person name="Ren Y."/>
            <person name="Wang B."/>
            <person name="Wang S."/>
            <person name="Lu Y."/>
            <person name="Wu K."/>
            <person name="Fan W."/>
            <person name="Wang G."/>
        </authorList>
    </citation>
    <scope>NUCLEOTIDE SEQUENCE</scope>
    <source>
        <strain evidence="2">12Hb</strain>
    </source>
</reference>
<protein>
    <submittedName>
        <fullName evidence="2">Uncharacterized protein</fullName>
    </submittedName>
</protein>
<dbReference type="EMBL" id="WIXP02000015">
    <property type="protein sequence ID" value="KAF6199586.1"/>
    <property type="molecule type" value="Genomic_DNA"/>
</dbReference>
<accession>A0A6A4IWQ8</accession>
<feature type="compositionally biased region" description="Low complexity" evidence="1">
    <location>
        <begin position="379"/>
        <end position="395"/>
    </location>
</feature>
<comment type="caution">
    <text evidence="2">The sequence shown here is derived from an EMBL/GenBank/DDBJ whole genome shotgun (WGS) entry which is preliminary data.</text>
</comment>
<gene>
    <name evidence="2" type="ORF">GE061_007612</name>
</gene>
<organism evidence="2 3">
    <name type="scientific">Apolygus lucorum</name>
    <name type="common">Small green plant bug</name>
    <name type="synonym">Lygocoris lucorum</name>
    <dbReference type="NCBI Taxonomy" id="248454"/>
    <lineage>
        <taxon>Eukaryota</taxon>
        <taxon>Metazoa</taxon>
        <taxon>Ecdysozoa</taxon>
        <taxon>Arthropoda</taxon>
        <taxon>Hexapoda</taxon>
        <taxon>Insecta</taxon>
        <taxon>Pterygota</taxon>
        <taxon>Neoptera</taxon>
        <taxon>Paraneoptera</taxon>
        <taxon>Hemiptera</taxon>
        <taxon>Heteroptera</taxon>
        <taxon>Panheteroptera</taxon>
        <taxon>Cimicomorpha</taxon>
        <taxon>Miridae</taxon>
        <taxon>Mirini</taxon>
        <taxon>Apolygus</taxon>
    </lineage>
</organism>
<evidence type="ECO:0000256" key="1">
    <source>
        <dbReference type="SAM" id="MobiDB-lite"/>
    </source>
</evidence>
<feature type="compositionally biased region" description="Low complexity" evidence="1">
    <location>
        <begin position="301"/>
        <end position="328"/>
    </location>
</feature>
<dbReference type="AlphaFoldDB" id="A0A6A4IWQ8"/>
<evidence type="ECO:0000313" key="2">
    <source>
        <dbReference type="EMBL" id="KAF6199586.1"/>
    </source>
</evidence>
<proteinExistence type="predicted"/>
<feature type="compositionally biased region" description="Pro residues" evidence="1">
    <location>
        <begin position="284"/>
        <end position="300"/>
    </location>
</feature>
<name>A0A6A4IWQ8_APOLU</name>
<dbReference type="Proteomes" id="UP000466442">
    <property type="component" value="Unassembled WGS sequence"/>
</dbReference>
<feature type="compositionally biased region" description="Low complexity" evidence="1">
    <location>
        <begin position="342"/>
        <end position="361"/>
    </location>
</feature>
<dbReference type="OrthoDB" id="10479279at2759"/>
<evidence type="ECO:0000313" key="3">
    <source>
        <dbReference type="Proteomes" id="UP000466442"/>
    </source>
</evidence>
<feature type="compositionally biased region" description="Pro residues" evidence="1">
    <location>
        <begin position="362"/>
        <end position="378"/>
    </location>
</feature>
<feature type="region of interest" description="Disordered" evidence="1">
    <location>
        <begin position="230"/>
        <end position="249"/>
    </location>
</feature>